<dbReference type="InterPro" id="IPR013325">
    <property type="entry name" value="RNA_pol_sigma_r2"/>
</dbReference>
<feature type="domain" description="RNA polymerase sigma-70 region 4" evidence="7">
    <location>
        <begin position="106"/>
        <end position="154"/>
    </location>
</feature>
<dbReference type="Gene3D" id="1.10.10.10">
    <property type="entry name" value="Winged helix-like DNA-binding domain superfamily/Winged helix DNA-binding domain"/>
    <property type="match status" value="1"/>
</dbReference>
<protein>
    <recommendedName>
        <fullName evidence="10">RNA polymerase sigma factor SigL</fullName>
    </recommendedName>
</protein>
<keyword evidence="2" id="KW-0805">Transcription regulation</keyword>
<dbReference type="InterPro" id="IPR007630">
    <property type="entry name" value="RNA_pol_sigma70_r4"/>
</dbReference>
<evidence type="ECO:0008006" key="10">
    <source>
        <dbReference type="Google" id="ProtNLM"/>
    </source>
</evidence>
<dbReference type="InterPro" id="IPR014284">
    <property type="entry name" value="RNA_pol_sigma-70_dom"/>
</dbReference>
<evidence type="ECO:0000313" key="9">
    <source>
        <dbReference type="Proteomes" id="UP000502508"/>
    </source>
</evidence>
<dbReference type="AlphaFoldDB" id="A0A6F8XLI9"/>
<dbReference type="InterPro" id="IPR007627">
    <property type="entry name" value="RNA_pol_sigma70_r2"/>
</dbReference>
<dbReference type="InterPro" id="IPR039425">
    <property type="entry name" value="RNA_pol_sigma-70-like"/>
</dbReference>
<proteinExistence type="inferred from homology"/>
<dbReference type="SUPFAM" id="SSF88659">
    <property type="entry name" value="Sigma3 and sigma4 domains of RNA polymerase sigma factors"/>
    <property type="match status" value="1"/>
</dbReference>
<accession>A0A6F8XLI9</accession>
<dbReference type="KEGG" id="pfla:Pflav_010850"/>
<organism evidence="8 9">
    <name type="scientific">Phytohabitans flavus</name>
    <dbReference type="NCBI Taxonomy" id="1076124"/>
    <lineage>
        <taxon>Bacteria</taxon>
        <taxon>Bacillati</taxon>
        <taxon>Actinomycetota</taxon>
        <taxon>Actinomycetes</taxon>
        <taxon>Micromonosporales</taxon>
        <taxon>Micromonosporaceae</taxon>
    </lineage>
</organism>
<dbReference type="GO" id="GO:0003677">
    <property type="term" value="F:DNA binding"/>
    <property type="evidence" value="ECO:0007669"/>
    <property type="project" value="UniProtKB-KW"/>
</dbReference>
<dbReference type="NCBIfam" id="TIGR02937">
    <property type="entry name" value="sigma70-ECF"/>
    <property type="match status" value="1"/>
</dbReference>
<name>A0A6F8XLI9_9ACTN</name>
<feature type="domain" description="RNA polymerase sigma-70 region 2" evidence="6">
    <location>
        <begin position="6"/>
        <end position="73"/>
    </location>
</feature>
<evidence type="ECO:0000256" key="1">
    <source>
        <dbReference type="ARBA" id="ARBA00010641"/>
    </source>
</evidence>
<dbReference type="GO" id="GO:0006352">
    <property type="term" value="P:DNA-templated transcription initiation"/>
    <property type="evidence" value="ECO:0007669"/>
    <property type="project" value="InterPro"/>
</dbReference>
<dbReference type="Pfam" id="PF04545">
    <property type="entry name" value="Sigma70_r4"/>
    <property type="match status" value="1"/>
</dbReference>
<evidence type="ECO:0000259" key="6">
    <source>
        <dbReference type="Pfam" id="PF04542"/>
    </source>
</evidence>
<reference evidence="8 9" key="2">
    <citation type="submission" date="2020-03" db="EMBL/GenBank/DDBJ databases">
        <authorList>
            <person name="Ichikawa N."/>
            <person name="Kimura A."/>
            <person name="Kitahashi Y."/>
            <person name="Uohara A."/>
        </authorList>
    </citation>
    <scope>NUCLEOTIDE SEQUENCE [LARGE SCALE GENOMIC DNA]</scope>
    <source>
        <strain evidence="8 9">NBRC 107702</strain>
    </source>
</reference>
<evidence type="ECO:0000256" key="5">
    <source>
        <dbReference type="ARBA" id="ARBA00023163"/>
    </source>
</evidence>
<dbReference type="Proteomes" id="UP000502508">
    <property type="component" value="Chromosome"/>
</dbReference>
<keyword evidence="5" id="KW-0804">Transcription</keyword>
<dbReference type="Gene3D" id="1.10.1740.10">
    <property type="match status" value="1"/>
</dbReference>
<dbReference type="PANTHER" id="PTHR43133">
    <property type="entry name" value="RNA POLYMERASE ECF-TYPE SIGMA FACTO"/>
    <property type="match status" value="1"/>
</dbReference>
<evidence type="ECO:0000256" key="3">
    <source>
        <dbReference type="ARBA" id="ARBA00023082"/>
    </source>
</evidence>
<gene>
    <name evidence="8" type="ORF">Pflav_010850</name>
</gene>
<keyword evidence="9" id="KW-1185">Reference proteome</keyword>
<comment type="similarity">
    <text evidence="1">Belongs to the sigma-70 factor family. ECF subfamily.</text>
</comment>
<dbReference type="GO" id="GO:0016987">
    <property type="term" value="F:sigma factor activity"/>
    <property type="evidence" value="ECO:0007669"/>
    <property type="project" value="UniProtKB-KW"/>
</dbReference>
<dbReference type="EMBL" id="AP022870">
    <property type="protein sequence ID" value="BCB74675.1"/>
    <property type="molecule type" value="Genomic_DNA"/>
</dbReference>
<dbReference type="SUPFAM" id="SSF88946">
    <property type="entry name" value="Sigma2 domain of RNA polymerase sigma factors"/>
    <property type="match status" value="1"/>
</dbReference>
<dbReference type="Pfam" id="PF04542">
    <property type="entry name" value="Sigma70_r2"/>
    <property type="match status" value="1"/>
</dbReference>
<sequence length="166" mass="18599">MLVRSLYEHHGRAMLAYATHLTRDRSQAEDVVQEALVRAWRHADLLSGENVSVRGWLFTVIRNIVRDMARARKIRPVEVNVSPDVIPLEEDHADSVVDSMVVADGLSRLSDEHRQVLEQMYLRGSTVVQAAKALGIPPGTVKSRAYYAIRALRQMYPNLAGEGQVA</sequence>
<keyword evidence="3" id="KW-0731">Sigma factor</keyword>
<keyword evidence="4" id="KW-0238">DNA-binding</keyword>
<dbReference type="CDD" id="cd06171">
    <property type="entry name" value="Sigma70_r4"/>
    <property type="match status" value="1"/>
</dbReference>
<dbReference type="InterPro" id="IPR036388">
    <property type="entry name" value="WH-like_DNA-bd_sf"/>
</dbReference>
<evidence type="ECO:0000256" key="2">
    <source>
        <dbReference type="ARBA" id="ARBA00023015"/>
    </source>
</evidence>
<evidence type="ECO:0000313" key="8">
    <source>
        <dbReference type="EMBL" id="BCB74675.1"/>
    </source>
</evidence>
<dbReference type="PANTHER" id="PTHR43133:SF52">
    <property type="entry name" value="ECF RNA POLYMERASE SIGMA FACTOR SIGL"/>
    <property type="match status" value="1"/>
</dbReference>
<evidence type="ECO:0000256" key="4">
    <source>
        <dbReference type="ARBA" id="ARBA00023125"/>
    </source>
</evidence>
<reference evidence="8 9" key="1">
    <citation type="submission" date="2020-03" db="EMBL/GenBank/DDBJ databases">
        <title>Whole genome shotgun sequence of Phytohabitans flavus NBRC 107702.</title>
        <authorList>
            <person name="Komaki H."/>
            <person name="Tamura T."/>
        </authorList>
    </citation>
    <scope>NUCLEOTIDE SEQUENCE [LARGE SCALE GENOMIC DNA]</scope>
    <source>
        <strain evidence="8 9">NBRC 107702</strain>
    </source>
</reference>
<evidence type="ECO:0000259" key="7">
    <source>
        <dbReference type="Pfam" id="PF04545"/>
    </source>
</evidence>
<dbReference type="InterPro" id="IPR013324">
    <property type="entry name" value="RNA_pol_sigma_r3/r4-like"/>
</dbReference>